<proteinExistence type="predicted"/>
<sequence>MSDKLPPICALFLTKFDVHTGYELKWFRSIEDSLYSSSDLEFKSIPSGLHAVSTDTVCFVKHKQNLEDLIYGISIFKQNNHLQQIDDTGTIDRDKVKMYSLGVLVDPKHLEGLDDYKDWEPKIYSVCWNYRIKLSQLLGNFMSLQNEQQESDYFKQFDSFFNNHAQTKAILPTNATKLLPPLRPVDSKSSLASLLYDSEIQNDHMIDPLITFFNSLGPLIFKIWKISLLRKSIVIYCPHTTSPIIMDDTGEVKHENFDIGDLSKFLFCISLISAIPKDLEIQLKRSTKGSKLNLFFNRPVFNVSVNDIYHLVQLEKNYLASTTDQILVEKQNLFDYSIRLPLKSSPNNETIPEVKNMAKNRIELASPRDYERYKIIYSKLNNTNQEPAIASKVSENSSIQELAWKGLAWWATAGDSFKSVHDEFNIEFEYFDNLANDEVEKIVTLIGYFQQLTIKLFSGIIELVVKCENDILILTAHDIEELGLNPYCNSDCEFLIELVKTWWNKEVRIGSYINELCYWNS</sequence>
<gene>
    <name evidence="1" type="ORF">CANINC_001160</name>
</gene>
<dbReference type="InterPro" id="IPR053056">
    <property type="entry name" value="Lipid_Metab_Assoc_Protein"/>
</dbReference>
<comment type="caution">
    <text evidence="1">The sequence shown here is derived from an EMBL/GenBank/DDBJ whole genome shotgun (WGS) entry which is preliminary data.</text>
</comment>
<organism evidence="1 2">
    <name type="scientific">Pichia inconspicua</name>
    <dbReference type="NCBI Taxonomy" id="52247"/>
    <lineage>
        <taxon>Eukaryota</taxon>
        <taxon>Fungi</taxon>
        <taxon>Dikarya</taxon>
        <taxon>Ascomycota</taxon>
        <taxon>Saccharomycotina</taxon>
        <taxon>Pichiomycetes</taxon>
        <taxon>Pichiales</taxon>
        <taxon>Pichiaceae</taxon>
        <taxon>Pichia</taxon>
    </lineage>
</organism>
<dbReference type="EMBL" id="SELW01000166">
    <property type="protein sequence ID" value="TID30280.1"/>
    <property type="molecule type" value="Genomic_DNA"/>
</dbReference>
<protein>
    <recommendedName>
        <fullName evidence="3">DUF4484 domain-containing protein</fullName>
    </recommendedName>
</protein>
<dbReference type="Proteomes" id="UP000307173">
    <property type="component" value="Unassembled WGS sequence"/>
</dbReference>
<accession>A0A4V4NG20</accession>
<dbReference type="AlphaFoldDB" id="A0A4V4NG20"/>
<dbReference type="PANTHER" id="PTHR28153">
    <property type="entry name" value="PROTEIN, PUTATIVE-RELATED"/>
    <property type="match status" value="1"/>
</dbReference>
<dbReference type="OrthoDB" id="2152680at2759"/>
<evidence type="ECO:0000313" key="2">
    <source>
        <dbReference type="Proteomes" id="UP000307173"/>
    </source>
</evidence>
<reference evidence="1 2" key="1">
    <citation type="journal article" date="2019" name="Front. Genet.">
        <title>Whole-Genome Sequencing of the Opportunistic Yeast Pathogen Candida inconspicua Uncovers Its Hybrid Origin.</title>
        <authorList>
            <person name="Mixao V."/>
            <person name="Hansen A.P."/>
            <person name="Saus E."/>
            <person name="Boekhout T."/>
            <person name="Lass-Florl C."/>
            <person name="Gabaldon T."/>
        </authorList>
    </citation>
    <scope>NUCLEOTIDE SEQUENCE [LARGE SCALE GENOMIC DNA]</scope>
    <source>
        <strain evidence="1 2">CBS 180</strain>
    </source>
</reference>
<keyword evidence="2" id="KW-1185">Reference proteome</keyword>
<dbReference type="PANTHER" id="PTHR28153:SF1">
    <property type="entry name" value="DUF4484 DOMAIN-CONTAINING PROTEIN"/>
    <property type="match status" value="1"/>
</dbReference>
<dbReference type="GO" id="GO:0005811">
    <property type="term" value="C:lipid droplet"/>
    <property type="evidence" value="ECO:0007669"/>
    <property type="project" value="TreeGrafter"/>
</dbReference>
<dbReference type="Pfam" id="PF09804">
    <property type="entry name" value="DENND11"/>
    <property type="match status" value="1"/>
</dbReference>
<name>A0A4V4NG20_9ASCO</name>
<dbReference type="InterPro" id="IPR018626">
    <property type="entry name" value="LCHN/Anr2"/>
</dbReference>
<evidence type="ECO:0000313" key="1">
    <source>
        <dbReference type="EMBL" id="TID30280.1"/>
    </source>
</evidence>
<evidence type="ECO:0008006" key="3">
    <source>
        <dbReference type="Google" id="ProtNLM"/>
    </source>
</evidence>